<dbReference type="EMBL" id="CP104694">
    <property type="protein sequence ID" value="UXI70563.1"/>
    <property type="molecule type" value="Genomic_DNA"/>
</dbReference>
<evidence type="ECO:0000313" key="3">
    <source>
        <dbReference type="EMBL" id="UXI70563.1"/>
    </source>
</evidence>
<dbReference type="InterPro" id="IPR011990">
    <property type="entry name" value="TPR-like_helical_dom_sf"/>
</dbReference>
<reference evidence="3" key="1">
    <citation type="submission" date="2022-09" db="EMBL/GenBank/DDBJ databases">
        <title>Tahibacter sp. nov., isolated from a fresh water.</title>
        <authorList>
            <person name="Baek J.H."/>
            <person name="Lee J.K."/>
            <person name="Kim J.M."/>
            <person name="Jeon C.O."/>
        </authorList>
    </citation>
    <scope>NUCLEOTIDE SEQUENCE</scope>
    <source>
        <strain evidence="3">W38</strain>
    </source>
</reference>
<accession>A0ABY6BKL7</accession>
<keyword evidence="2" id="KW-0732">Signal</keyword>
<keyword evidence="4" id="KW-1185">Reference proteome</keyword>
<dbReference type="RefSeq" id="WP_261697510.1">
    <property type="nucleotide sequence ID" value="NZ_CP104694.1"/>
</dbReference>
<organism evidence="3 4">
    <name type="scientific">Tahibacter amnicola</name>
    <dbReference type="NCBI Taxonomy" id="2976241"/>
    <lineage>
        <taxon>Bacteria</taxon>
        <taxon>Pseudomonadati</taxon>
        <taxon>Pseudomonadota</taxon>
        <taxon>Gammaproteobacteria</taxon>
        <taxon>Lysobacterales</taxon>
        <taxon>Rhodanobacteraceae</taxon>
        <taxon>Tahibacter</taxon>
    </lineage>
</organism>
<protein>
    <recommendedName>
        <fullName evidence="5">Sel1 repeat-containing protein</fullName>
    </recommendedName>
</protein>
<evidence type="ECO:0000313" key="4">
    <source>
        <dbReference type="Proteomes" id="UP001064632"/>
    </source>
</evidence>
<feature type="compositionally biased region" description="Low complexity" evidence="1">
    <location>
        <begin position="38"/>
        <end position="62"/>
    </location>
</feature>
<dbReference type="Gene3D" id="1.25.40.10">
    <property type="entry name" value="Tetratricopeptide repeat domain"/>
    <property type="match status" value="1"/>
</dbReference>
<dbReference type="Proteomes" id="UP001064632">
    <property type="component" value="Chromosome"/>
</dbReference>
<name>A0ABY6BKL7_9GAMM</name>
<gene>
    <name evidence="3" type="ORF">N4264_13255</name>
</gene>
<evidence type="ECO:0000256" key="2">
    <source>
        <dbReference type="SAM" id="SignalP"/>
    </source>
</evidence>
<sequence length="296" mass="31279">MNRRLLLSALAGITMLGALVTWHFSAAPQQRTGSPPVSATSAKASGSASGGPHATSTPAPAAADRAAAAAAFRSINPAFPRAVQWQDHTPAPAGAVTDSWNRLEPAARQGDAVAAYALFGALDRCLRLDERTGQPVANLTAGERDDLERDLRDCTGVTAQQLQTAYAWLLQAANAGHLEAQLSYAHVGRKALGNATQMLTDPEAVVRYRDDRTRLLQAAVDRGSIDALGMLASGYESGIAQKTDPLLAYAYTEALVQVDAGESHRADLTRLASALTPAQVAQARTQAQRILDRCCR</sequence>
<evidence type="ECO:0008006" key="5">
    <source>
        <dbReference type="Google" id="ProtNLM"/>
    </source>
</evidence>
<feature type="compositionally biased region" description="Polar residues" evidence="1">
    <location>
        <begin position="28"/>
        <end position="37"/>
    </location>
</feature>
<feature type="chain" id="PRO_5045268200" description="Sel1 repeat-containing protein" evidence="2">
    <location>
        <begin position="27"/>
        <end position="296"/>
    </location>
</feature>
<feature type="region of interest" description="Disordered" evidence="1">
    <location>
        <begin position="28"/>
        <end position="62"/>
    </location>
</feature>
<proteinExistence type="predicted"/>
<feature type="signal peptide" evidence="2">
    <location>
        <begin position="1"/>
        <end position="26"/>
    </location>
</feature>
<evidence type="ECO:0000256" key="1">
    <source>
        <dbReference type="SAM" id="MobiDB-lite"/>
    </source>
</evidence>